<dbReference type="PANTHER" id="PTHR46797">
    <property type="entry name" value="HTH-TYPE TRANSCRIPTIONAL REGULATOR"/>
    <property type="match status" value="1"/>
</dbReference>
<organism evidence="3 4">
    <name type="scientific">Albidiferax ferrireducens (strain ATCC BAA-621 / DSM 15236 / T118)</name>
    <name type="common">Rhodoferax ferrireducens</name>
    <dbReference type="NCBI Taxonomy" id="338969"/>
    <lineage>
        <taxon>Bacteria</taxon>
        <taxon>Pseudomonadati</taxon>
        <taxon>Pseudomonadota</taxon>
        <taxon>Betaproteobacteria</taxon>
        <taxon>Burkholderiales</taxon>
        <taxon>Comamonadaceae</taxon>
        <taxon>Rhodoferax</taxon>
    </lineage>
</organism>
<proteinExistence type="predicted"/>
<dbReference type="OrthoDB" id="9805356at2"/>
<reference evidence="4" key="1">
    <citation type="submission" date="2006-02" db="EMBL/GenBank/DDBJ databases">
        <title>Complete sequence of chromosome of Rhodoferax ferrireducens DSM 15236.</title>
        <authorList>
            <person name="Copeland A."/>
            <person name="Lucas S."/>
            <person name="Lapidus A."/>
            <person name="Barry K."/>
            <person name="Detter J.C."/>
            <person name="Glavina del Rio T."/>
            <person name="Hammon N."/>
            <person name="Israni S."/>
            <person name="Pitluck S."/>
            <person name="Brettin T."/>
            <person name="Bruce D."/>
            <person name="Han C."/>
            <person name="Tapia R."/>
            <person name="Gilna P."/>
            <person name="Kiss H."/>
            <person name="Schmutz J."/>
            <person name="Larimer F."/>
            <person name="Land M."/>
            <person name="Kyrpides N."/>
            <person name="Ivanova N."/>
            <person name="Richardson P."/>
        </authorList>
    </citation>
    <scope>NUCLEOTIDE SEQUENCE [LARGE SCALE GENOMIC DNA]</scope>
    <source>
        <strain evidence="4">ATCC BAA-621 / DSM 15236 / T118</strain>
    </source>
</reference>
<dbReference type="Pfam" id="PF07883">
    <property type="entry name" value="Cupin_2"/>
    <property type="match status" value="1"/>
</dbReference>
<name>Q21TG7_ALBFT</name>
<dbReference type="CDD" id="cd02209">
    <property type="entry name" value="cupin_XRE_C"/>
    <property type="match status" value="1"/>
</dbReference>
<dbReference type="AlphaFoldDB" id="Q21TG7"/>
<dbReference type="CDD" id="cd00093">
    <property type="entry name" value="HTH_XRE"/>
    <property type="match status" value="1"/>
</dbReference>
<keyword evidence="4" id="KW-1185">Reference proteome</keyword>
<dbReference type="GO" id="GO:0005829">
    <property type="term" value="C:cytosol"/>
    <property type="evidence" value="ECO:0007669"/>
    <property type="project" value="TreeGrafter"/>
</dbReference>
<dbReference type="KEGG" id="rfr:Rfer_3227"/>
<evidence type="ECO:0000313" key="3">
    <source>
        <dbReference type="EMBL" id="ABD70936.1"/>
    </source>
</evidence>
<evidence type="ECO:0000256" key="1">
    <source>
        <dbReference type="ARBA" id="ARBA00023125"/>
    </source>
</evidence>
<dbReference type="HOGENOM" id="CLU_085376_3_0_4"/>
<dbReference type="InterPro" id="IPR013096">
    <property type="entry name" value="Cupin_2"/>
</dbReference>
<dbReference type="GO" id="GO:0003677">
    <property type="term" value="F:DNA binding"/>
    <property type="evidence" value="ECO:0007669"/>
    <property type="project" value="UniProtKB-KW"/>
</dbReference>
<dbReference type="InterPro" id="IPR014710">
    <property type="entry name" value="RmlC-like_jellyroll"/>
</dbReference>
<keyword evidence="1" id="KW-0238">DNA-binding</keyword>
<dbReference type="Gene3D" id="2.60.120.10">
    <property type="entry name" value="Jelly Rolls"/>
    <property type="match status" value="1"/>
</dbReference>
<dbReference type="STRING" id="338969.Rfer_3227"/>
<dbReference type="EMBL" id="CP000267">
    <property type="protein sequence ID" value="ABD70936.1"/>
    <property type="molecule type" value="Genomic_DNA"/>
</dbReference>
<dbReference type="InterPro" id="IPR050807">
    <property type="entry name" value="TransReg_Diox_bact_type"/>
</dbReference>
<dbReference type="eggNOG" id="COG1396">
    <property type="taxonomic scope" value="Bacteria"/>
</dbReference>
<dbReference type="Gene3D" id="1.10.260.40">
    <property type="entry name" value="lambda repressor-like DNA-binding domains"/>
    <property type="match status" value="1"/>
</dbReference>
<gene>
    <name evidence="3" type="ordered locus">Rfer_3227</name>
</gene>
<dbReference type="Pfam" id="PF01381">
    <property type="entry name" value="HTH_3"/>
    <property type="match status" value="1"/>
</dbReference>
<dbReference type="InterPro" id="IPR001387">
    <property type="entry name" value="Cro/C1-type_HTH"/>
</dbReference>
<dbReference type="InterPro" id="IPR010982">
    <property type="entry name" value="Lambda_DNA-bd_dom_sf"/>
</dbReference>
<dbReference type="SUPFAM" id="SSF51182">
    <property type="entry name" value="RmlC-like cupins"/>
    <property type="match status" value="1"/>
</dbReference>
<sequence length="201" mass="22681">MNDQSEPSSSEALLGQRIRAQRSQLGWTLEQTSQATGLARSTLSKIENGLMSPTYDALIKLATGLQIDISELFEPNKNISGSGRRSITRKGSGQSHHTPYYDHTLLCNDMSNKDMIPFKTRILARSFDDFEDWSRHTGEEFVYVLAGDVELFTEFYEPVYLGPGDSWYIDSRMGHRVISVSAEDAEVLWVSTTHPRTTKKI</sequence>
<dbReference type="SUPFAM" id="SSF47413">
    <property type="entry name" value="lambda repressor-like DNA-binding domains"/>
    <property type="match status" value="1"/>
</dbReference>
<dbReference type="GO" id="GO:0003700">
    <property type="term" value="F:DNA-binding transcription factor activity"/>
    <property type="evidence" value="ECO:0007669"/>
    <property type="project" value="TreeGrafter"/>
</dbReference>
<dbReference type="RefSeq" id="WP_011465499.1">
    <property type="nucleotide sequence ID" value="NC_007908.1"/>
</dbReference>
<dbReference type="SMART" id="SM00530">
    <property type="entry name" value="HTH_XRE"/>
    <property type="match status" value="1"/>
</dbReference>
<evidence type="ECO:0000259" key="2">
    <source>
        <dbReference type="PROSITE" id="PS50943"/>
    </source>
</evidence>
<dbReference type="eggNOG" id="COG1917">
    <property type="taxonomic scope" value="Bacteria"/>
</dbReference>
<dbReference type="InterPro" id="IPR011051">
    <property type="entry name" value="RmlC_Cupin_sf"/>
</dbReference>
<protein>
    <submittedName>
        <fullName evidence="3">Transcriptional regulator, XRE family with cupin sensor domain</fullName>
    </submittedName>
</protein>
<evidence type="ECO:0000313" key="4">
    <source>
        <dbReference type="Proteomes" id="UP000008332"/>
    </source>
</evidence>
<accession>Q21TG7</accession>
<dbReference type="Proteomes" id="UP000008332">
    <property type="component" value="Chromosome"/>
</dbReference>
<feature type="domain" description="HTH cro/C1-type" evidence="2">
    <location>
        <begin position="18"/>
        <end position="72"/>
    </location>
</feature>
<dbReference type="PANTHER" id="PTHR46797:SF20">
    <property type="entry name" value="BLR4304 PROTEIN"/>
    <property type="match status" value="1"/>
</dbReference>
<dbReference type="PROSITE" id="PS50943">
    <property type="entry name" value="HTH_CROC1"/>
    <property type="match status" value="1"/>
</dbReference>